<proteinExistence type="predicted"/>
<dbReference type="InterPro" id="IPR011014">
    <property type="entry name" value="MscS_channel_TM-2"/>
</dbReference>
<sequence>MDSTEIILQALDSMILQFASLLPKLIVALLIWYVGKYLLGLALVFVKKIDLKKTQVDEEAMGMITTLVDIIGRVVLALVVLDYLGIGRTIIGALTQGVTFAIAIALGLAFGKALEDDARKVVESVKRLFKE</sequence>
<feature type="transmembrane region" description="Helical" evidence="1">
    <location>
        <begin position="25"/>
        <end position="46"/>
    </location>
</feature>
<evidence type="ECO:0000313" key="2">
    <source>
        <dbReference type="EMBL" id="OGM33508.1"/>
    </source>
</evidence>
<keyword evidence="1" id="KW-0472">Membrane</keyword>
<dbReference type="Proteomes" id="UP000178870">
    <property type="component" value="Unassembled WGS sequence"/>
</dbReference>
<evidence type="ECO:0000256" key="1">
    <source>
        <dbReference type="SAM" id="Phobius"/>
    </source>
</evidence>
<dbReference type="GO" id="GO:0016020">
    <property type="term" value="C:membrane"/>
    <property type="evidence" value="ECO:0007669"/>
    <property type="project" value="InterPro"/>
</dbReference>
<accession>A0A1F7Z3J5</accession>
<name>A0A1F7Z3J5_9BACT</name>
<dbReference type="EMBL" id="MGGP01000001">
    <property type="protein sequence ID" value="OGM33508.1"/>
    <property type="molecule type" value="Genomic_DNA"/>
</dbReference>
<dbReference type="InterPro" id="IPR045275">
    <property type="entry name" value="MscS_archaea/bacteria_type"/>
</dbReference>
<feature type="transmembrane region" description="Helical" evidence="1">
    <location>
        <begin position="67"/>
        <end position="84"/>
    </location>
</feature>
<keyword evidence="1" id="KW-0812">Transmembrane</keyword>
<gene>
    <name evidence="2" type="ORF">A2803_04920</name>
</gene>
<dbReference type="AlphaFoldDB" id="A0A1F7Z3J5"/>
<evidence type="ECO:0000313" key="3">
    <source>
        <dbReference type="Proteomes" id="UP000178870"/>
    </source>
</evidence>
<dbReference type="SUPFAM" id="SSF82861">
    <property type="entry name" value="Mechanosensitive channel protein MscS (YggB), transmembrane region"/>
    <property type="match status" value="1"/>
</dbReference>
<dbReference type="Gene3D" id="1.10.287.1260">
    <property type="match status" value="1"/>
</dbReference>
<organism evidence="2 3">
    <name type="scientific">Candidatus Woesebacteria bacterium RIFCSPHIGHO2_01_FULL_44_21</name>
    <dbReference type="NCBI Taxonomy" id="1802503"/>
    <lineage>
        <taxon>Bacteria</taxon>
        <taxon>Candidatus Woeseibacteriota</taxon>
    </lineage>
</organism>
<protein>
    <recommendedName>
        <fullName evidence="4">Mechanosensitive ion channel</fullName>
    </recommendedName>
</protein>
<dbReference type="PANTHER" id="PTHR30221">
    <property type="entry name" value="SMALL-CONDUCTANCE MECHANOSENSITIVE CHANNEL"/>
    <property type="match status" value="1"/>
</dbReference>
<evidence type="ECO:0008006" key="4">
    <source>
        <dbReference type="Google" id="ProtNLM"/>
    </source>
</evidence>
<dbReference type="GO" id="GO:0008381">
    <property type="term" value="F:mechanosensitive monoatomic ion channel activity"/>
    <property type="evidence" value="ECO:0007669"/>
    <property type="project" value="InterPro"/>
</dbReference>
<comment type="caution">
    <text evidence="2">The sequence shown here is derived from an EMBL/GenBank/DDBJ whole genome shotgun (WGS) entry which is preliminary data.</text>
</comment>
<keyword evidence="1" id="KW-1133">Transmembrane helix</keyword>
<dbReference type="PANTHER" id="PTHR30221:SF1">
    <property type="entry name" value="SMALL-CONDUCTANCE MECHANOSENSITIVE CHANNEL"/>
    <property type="match status" value="1"/>
</dbReference>
<feature type="transmembrane region" description="Helical" evidence="1">
    <location>
        <begin position="90"/>
        <end position="110"/>
    </location>
</feature>
<reference evidence="2 3" key="1">
    <citation type="journal article" date="2016" name="Nat. Commun.">
        <title>Thousands of microbial genomes shed light on interconnected biogeochemical processes in an aquifer system.</title>
        <authorList>
            <person name="Anantharaman K."/>
            <person name="Brown C.T."/>
            <person name="Hug L.A."/>
            <person name="Sharon I."/>
            <person name="Castelle C.J."/>
            <person name="Probst A.J."/>
            <person name="Thomas B.C."/>
            <person name="Singh A."/>
            <person name="Wilkins M.J."/>
            <person name="Karaoz U."/>
            <person name="Brodie E.L."/>
            <person name="Williams K.H."/>
            <person name="Hubbard S.S."/>
            <person name="Banfield J.F."/>
        </authorList>
    </citation>
    <scope>NUCLEOTIDE SEQUENCE [LARGE SCALE GENOMIC DNA]</scope>
</reference>